<accession>A0A4D7B4M6</accession>
<proteinExistence type="predicted"/>
<reference evidence="2 3" key="1">
    <citation type="submission" date="2019-04" db="EMBL/GenBank/DDBJ databases">
        <title>Phreatobacter aquaticus sp. nov.</title>
        <authorList>
            <person name="Choi A."/>
        </authorList>
    </citation>
    <scope>NUCLEOTIDE SEQUENCE [LARGE SCALE GENOMIC DNA]</scope>
    <source>
        <strain evidence="2 3">KCTC 52518</strain>
    </source>
</reference>
<dbReference type="KEGG" id="pstg:E8M01_28870"/>
<dbReference type="EMBL" id="CP039690">
    <property type="protein sequence ID" value="QCI67891.1"/>
    <property type="molecule type" value="Genomic_DNA"/>
</dbReference>
<keyword evidence="3" id="KW-1185">Reference proteome</keyword>
<evidence type="ECO:0000256" key="1">
    <source>
        <dbReference type="SAM" id="SignalP"/>
    </source>
</evidence>
<gene>
    <name evidence="2" type="ORF">E8M01_28870</name>
</gene>
<sequence length="211" mass="21587">MIPRRRLAAALVTSLILATGAAPAYPCGFDGVFDGNFGVSHPLAMAVAVATRQAVLDEVLPASATGPLVGGSAGLWPTTARIHALARSLSLTGPGDQQGFALHLADSGLWARLTPSPAGLVVEIHIDGPRPGEAVLVTHGAVLERLVDGRMTARAALDHGLLVLDASRGAVDAIGLQLARFDEKAAAPGAATADLRQRLPWRGAAGRPTTP</sequence>
<keyword evidence="1" id="KW-0732">Signal</keyword>
<dbReference type="RefSeq" id="WP_136963314.1">
    <property type="nucleotide sequence ID" value="NZ_CP039690.1"/>
</dbReference>
<name>A0A4D7B4M6_9HYPH</name>
<evidence type="ECO:0000313" key="3">
    <source>
        <dbReference type="Proteomes" id="UP000298781"/>
    </source>
</evidence>
<protein>
    <submittedName>
        <fullName evidence="2">Uncharacterized protein</fullName>
    </submittedName>
</protein>
<feature type="chain" id="PRO_5020542577" evidence="1">
    <location>
        <begin position="25"/>
        <end position="211"/>
    </location>
</feature>
<dbReference type="OrthoDB" id="8419732at2"/>
<dbReference type="Proteomes" id="UP000298781">
    <property type="component" value="Chromosome"/>
</dbReference>
<dbReference type="AlphaFoldDB" id="A0A4D7B4M6"/>
<organism evidence="2 3">
    <name type="scientific">Phreatobacter stygius</name>
    <dbReference type="NCBI Taxonomy" id="1940610"/>
    <lineage>
        <taxon>Bacteria</taxon>
        <taxon>Pseudomonadati</taxon>
        <taxon>Pseudomonadota</taxon>
        <taxon>Alphaproteobacteria</taxon>
        <taxon>Hyphomicrobiales</taxon>
        <taxon>Phreatobacteraceae</taxon>
        <taxon>Phreatobacter</taxon>
    </lineage>
</organism>
<evidence type="ECO:0000313" key="2">
    <source>
        <dbReference type="EMBL" id="QCI67891.1"/>
    </source>
</evidence>
<feature type="signal peptide" evidence="1">
    <location>
        <begin position="1"/>
        <end position="24"/>
    </location>
</feature>